<dbReference type="EMBL" id="MN739195">
    <property type="protein sequence ID" value="QHS93026.1"/>
    <property type="molecule type" value="Genomic_DNA"/>
</dbReference>
<accession>A0A6C0BLG7</accession>
<evidence type="ECO:0000313" key="1">
    <source>
        <dbReference type="EMBL" id="QHS93026.1"/>
    </source>
</evidence>
<name>A0A6C0BLG7_9ZZZZ</name>
<protein>
    <submittedName>
        <fullName evidence="1">Uncharacterized protein</fullName>
    </submittedName>
</protein>
<sequence length="29" mass="3359">MQLTSYDLQRVSNMSRCTQCHSHTIAPSY</sequence>
<dbReference type="AlphaFoldDB" id="A0A6C0BLG7"/>
<organism evidence="1">
    <name type="scientific">viral metagenome</name>
    <dbReference type="NCBI Taxonomy" id="1070528"/>
    <lineage>
        <taxon>unclassified sequences</taxon>
        <taxon>metagenomes</taxon>
        <taxon>organismal metagenomes</taxon>
    </lineage>
</organism>
<proteinExistence type="predicted"/>
<reference evidence="1" key="1">
    <citation type="journal article" date="2020" name="Nature">
        <title>Giant virus diversity and host interactions through global metagenomics.</title>
        <authorList>
            <person name="Schulz F."/>
            <person name="Roux S."/>
            <person name="Paez-Espino D."/>
            <person name="Jungbluth S."/>
            <person name="Walsh D.A."/>
            <person name="Denef V.J."/>
            <person name="McMahon K.D."/>
            <person name="Konstantinidis K.T."/>
            <person name="Eloe-Fadrosh E.A."/>
            <person name="Kyrpides N.C."/>
            <person name="Woyke T."/>
        </authorList>
    </citation>
    <scope>NUCLEOTIDE SEQUENCE</scope>
    <source>
        <strain evidence="1">GVMAG-M-3300017651-5</strain>
    </source>
</reference>